<proteinExistence type="predicted"/>
<sequence length="59" mass="6622">MKRKEFLRNLTVMGAGFSMFSCGKDVIDGIVGENEMETISLAEAKKYNTPRNLDSCLNF</sequence>
<name>A0AAU8FNM3_9BACT</name>
<gene>
    <name evidence="1" type="ORF">ABV298_00865</name>
</gene>
<accession>A0AAU8FNM3</accession>
<dbReference type="RefSeq" id="WP_353720319.1">
    <property type="nucleotide sequence ID" value="NZ_CP159289.1"/>
</dbReference>
<reference evidence="1" key="1">
    <citation type="submission" date="2024-06" db="EMBL/GenBank/DDBJ databases">
        <title>Sequencing and assembly of the genome of Dyadobacter sp. strain 676, a symbiont of Cyamopsis tetragonoloba.</title>
        <authorList>
            <person name="Guro P."/>
            <person name="Sazanova A."/>
            <person name="Kuznetsova I."/>
            <person name="Belimov A."/>
            <person name="Safronova V."/>
        </authorList>
    </citation>
    <scope>NUCLEOTIDE SEQUENCE</scope>
    <source>
        <strain evidence="1">676</strain>
    </source>
</reference>
<dbReference type="AlphaFoldDB" id="A0AAU8FNM3"/>
<dbReference type="PROSITE" id="PS51257">
    <property type="entry name" value="PROKAR_LIPOPROTEIN"/>
    <property type="match status" value="1"/>
</dbReference>
<evidence type="ECO:0000313" key="1">
    <source>
        <dbReference type="EMBL" id="XCH25014.1"/>
    </source>
</evidence>
<organism evidence="1">
    <name type="scientific">Dyadobacter sp. 676</name>
    <dbReference type="NCBI Taxonomy" id="3088362"/>
    <lineage>
        <taxon>Bacteria</taxon>
        <taxon>Pseudomonadati</taxon>
        <taxon>Bacteroidota</taxon>
        <taxon>Cytophagia</taxon>
        <taxon>Cytophagales</taxon>
        <taxon>Spirosomataceae</taxon>
        <taxon>Dyadobacter</taxon>
    </lineage>
</organism>
<dbReference type="EMBL" id="CP159289">
    <property type="protein sequence ID" value="XCH25014.1"/>
    <property type="molecule type" value="Genomic_DNA"/>
</dbReference>
<protein>
    <submittedName>
        <fullName evidence="1">Uncharacterized protein</fullName>
    </submittedName>
</protein>